<gene>
    <name evidence="2" type="ORF">PRK78_001364</name>
</gene>
<feature type="compositionally biased region" description="Acidic residues" evidence="1">
    <location>
        <begin position="606"/>
        <end position="624"/>
    </location>
</feature>
<proteinExistence type="predicted"/>
<sequence>MTLEEREEREVQKAMAASLNCDFDADGQETGVVSTAGTKFGPANRDYYDTTLWAMTPYNDTTIKEVCINPDPEERKRDEDLPSFLRPSKNVNYLAACITILHAIPLSREAFIARNMLVADYGYHPHWWDGTRIYAPGPTSMEDENSGIRKTDDVVLEAQRLMAFLDGTYRAFGSADALANLLSARRDSPSKFLPVFLEKWQREVLSLNQGEYSGNIFESIIVKKSTFSSAEPIRVPFYVADLSFEPDTVDTLYDVIDTNLWPDSPETGFQETWIEHVAPVFIMRLTARSATSVPLGVKIPPVWYPDRYLESNKAFAQQLRAHRLEVEAELERLEMLIYKYSTAELPSGQKASFSAILKNAIIGTDIAIKGRCFDNSPNNGDRLQESILTIKRTEKLASDLKTIAEKVDQKLSTLYQKRQQVRDRLKQSSKGLTVKDGNGPPYYKYMLRGVCTHEHVMYVLKRIPGVESMRETFPDMTFENEWQWWRISYSVDDAKESVSRRIRQPVMSSRTDGTKYILDPTRPRVPLPNHMEVTGYTITPVREIEVLRAAKEESSSALLVYANEDSVHLKDSVLPEPLQAFVDADNDTFEHEIWNLKMKLEKTERGEEEGKEEEFVEDVEEGNDSGDPQFEPCDDDGTPLTESRDEVADPSTRHSTLSGEASALTLACEESHGAIKKDVDRMDIDTERGVPPAA</sequence>
<organism evidence="2 3">
    <name type="scientific">Emydomyces testavorans</name>
    <dbReference type="NCBI Taxonomy" id="2070801"/>
    <lineage>
        <taxon>Eukaryota</taxon>
        <taxon>Fungi</taxon>
        <taxon>Dikarya</taxon>
        <taxon>Ascomycota</taxon>
        <taxon>Pezizomycotina</taxon>
        <taxon>Eurotiomycetes</taxon>
        <taxon>Eurotiomycetidae</taxon>
        <taxon>Onygenales</taxon>
        <taxon>Nannizziopsiaceae</taxon>
        <taxon>Emydomyces</taxon>
    </lineage>
</organism>
<dbReference type="EMBL" id="CP120627">
    <property type="protein sequence ID" value="WEW55929.1"/>
    <property type="molecule type" value="Genomic_DNA"/>
</dbReference>
<evidence type="ECO:0000256" key="1">
    <source>
        <dbReference type="SAM" id="MobiDB-lite"/>
    </source>
</evidence>
<dbReference type="AlphaFoldDB" id="A0AAF0DCE1"/>
<evidence type="ECO:0000313" key="2">
    <source>
        <dbReference type="EMBL" id="WEW55929.1"/>
    </source>
</evidence>
<reference evidence="2" key="1">
    <citation type="submission" date="2023-03" db="EMBL/GenBank/DDBJ databases">
        <title>Emydomyces testavorans Genome Sequence.</title>
        <authorList>
            <person name="Hoyer L."/>
        </authorList>
    </citation>
    <scope>NUCLEOTIDE SEQUENCE</scope>
    <source>
        <strain evidence="2">16-2883</strain>
    </source>
</reference>
<dbReference type="Proteomes" id="UP001219355">
    <property type="component" value="Chromosome 1"/>
</dbReference>
<protein>
    <submittedName>
        <fullName evidence="2">Uncharacterized protein</fullName>
    </submittedName>
</protein>
<name>A0AAF0DCE1_9EURO</name>
<evidence type="ECO:0000313" key="3">
    <source>
        <dbReference type="Proteomes" id="UP001219355"/>
    </source>
</evidence>
<dbReference type="GO" id="GO:0005829">
    <property type="term" value="C:cytosol"/>
    <property type="evidence" value="ECO:0007669"/>
    <property type="project" value="TreeGrafter"/>
</dbReference>
<accession>A0AAF0DCE1</accession>
<dbReference type="GO" id="GO:0016579">
    <property type="term" value="P:protein deubiquitination"/>
    <property type="evidence" value="ECO:0007669"/>
    <property type="project" value="TreeGrafter"/>
</dbReference>
<dbReference type="GO" id="GO:0005634">
    <property type="term" value="C:nucleus"/>
    <property type="evidence" value="ECO:0007669"/>
    <property type="project" value="TreeGrafter"/>
</dbReference>
<keyword evidence="3" id="KW-1185">Reference proteome</keyword>
<dbReference type="PANTHER" id="PTHR39597">
    <property type="entry name" value="UBA DOMAIN-CONTAINING PROTEIN RUP1"/>
    <property type="match status" value="1"/>
</dbReference>
<feature type="region of interest" description="Disordered" evidence="1">
    <location>
        <begin position="602"/>
        <end position="661"/>
    </location>
</feature>
<dbReference type="PANTHER" id="PTHR39597:SF1">
    <property type="entry name" value="UBA DOMAIN-CONTAINING PROTEIN RUP1"/>
    <property type="match status" value="1"/>
</dbReference>
<dbReference type="InterPro" id="IPR055335">
    <property type="entry name" value="Ucp6/RUP1"/>
</dbReference>